<dbReference type="GO" id="GO:0009264">
    <property type="term" value="P:deoxyribonucleotide catabolic process"/>
    <property type="evidence" value="ECO:0007669"/>
    <property type="project" value="InterPro"/>
</dbReference>
<organism evidence="8">
    <name type="scientific">marine sediment metagenome</name>
    <dbReference type="NCBI Taxonomy" id="412755"/>
    <lineage>
        <taxon>unclassified sequences</taxon>
        <taxon>metagenomes</taxon>
        <taxon>ecological metagenomes</taxon>
    </lineage>
</organism>
<dbReference type="EC" id="4.1.2.4" evidence="2"/>
<dbReference type="FunFam" id="3.20.20.70:FF:000044">
    <property type="entry name" value="Deoxyribose-phosphate aldolase"/>
    <property type="match status" value="1"/>
</dbReference>
<dbReference type="InterPro" id="IPR011343">
    <property type="entry name" value="DeoC"/>
</dbReference>
<dbReference type="GO" id="GO:0004139">
    <property type="term" value="F:deoxyribose-phosphate aldolase activity"/>
    <property type="evidence" value="ECO:0007669"/>
    <property type="project" value="UniProtKB-EC"/>
</dbReference>
<evidence type="ECO:0000256" key="6">
    <source>
        <dbReference type="ARBA" id="ARBA00032755"/>
    </source>
</evidence>
<dbReference type="InterPro" id="IPR013785">
    <property type="entry name" value="Aldolase_TIM"/>
</dbReference>
<name>A0A0F8Y8V3_9ZZZZ</name>
<dbReference type="SMART" id="SM01133">
    <property type="entry name" value="DeoC"/>
    <property type="match status" value="1"/>
</dbReference>
<dbReference type="EMBL" id="LAZR01067985">
    <property type="protein sequence ID" value="KKK50514.1"/>
    <property type="molecule type" value="Genomic_DNA"/>
</dbReference>
<comment type="caution">
    <text evidence="8">The sequence shown here is derived from an EMBL/GenBank/DDBJ whole genome shotgun (WGS) entry which is preliminary data.</text>
</comment>
<dbReference type="SUPFAM" id="SSF51569">
    <property type="entry name" value="Aldolase"/>
    <property type="match status" value="1"/>
</dbReference>
<keyword evidence="3" id="KW-0963">Cytoplasm</keyword>
<dbReference type="AlphaFoldDB" id="A0A0F8Y8V3"/>
<dbReference type="Pfam" id="PF01791">
    <property type="entry name" value="DeoC"/>
    <property type="match status" value="1"/>
</dbReference>
<proteinExistence type="inferred from homology"/>
<reference evidence="8" key="1">
    <citation type="journal article" date="2015" name="Nature">
        <title>Complex archaea that bridge the gap between prokaryotes and eukaryotes.</title>
        <authorList>
            <person name="Spang A."/>
            <person name="Saw J.H."/>
            <person name="Jorgensen S.L."/>
            <person name="Zaremba-Niedzwiedzka K."/>
            <person name="Martijn J."/>
            <person name="Lind A.E."/>
            <person name="van Eijk R."/>
            <person name="Schleper C."/>
            <person name="Guy L."/>
            <person name="Ettema T.J."/>
        </authorList>
    </citation>
    <scope>NUCLEOTIDE SEQUENCE</scope>
</reference>
<dbReference type="GO" id="GO:0005737">
    <property type="term" value="C:cytoplasm"/>
    <property type="evidence" value="ECO:0007669"/>
    <property type="project" value="InterPro"/>
</dbReference>
<comment type="similarity">
    <text evidence="1">Belongs to the DeoC/FbaB aldolase family. DeoC type 1 subfamily.</text>
</comment>
<dbReference type="InterPro" id="IPR002915">
    <property type="entry name" value="DeoC/FbaB/LacD_aldolase"/>
</dbReference>
<dbReference type="InterPro" id="IPR028581">
    <property type="entry name" value="DeoC_typeI"/>
</dbReference>
<dbReference type="NCBIfam" id="TIGR00126">
    <property type="entry name" value="deoC"/>
    <property type="match status" value="1"/>
</dbReference>
<sequence length="210" mass="22569">MLVGNRQMAEESSSTSGAVVRVPADVAPYIDHTLLKPEATREQIDRLCDEAAKYNFYSVCVNSSWVSICARKLRDTAVKVCSVVGFPLGAMQSRSKGLEARCAIEDGAQEIDMVINVGFLKSGDLKKVEEDIRAVKRACKGTTILKVIIETGLLTDDEKVIACQIARKVGTDFVKTSTGFAKGGAKARDIALMKKIVGPKMGVKASGGIR</sequence>
<dbReference type="PANTHER" id="PTHR10889">
    <property type="entry name" value="DEOXYRIBOSE-PHOSPHATE ALDOLASE"/>
    <property type="match status" value="1"/>
</dbReference>
<evidence type="ECO:0000313" key="8">
    <source>
        <dbReference type="EMBL" id="KKK50514.1"/>
    </source>
</evidence>
<evidence type="ECO:0000256" key="2">
    <source>
        <dbReference type="ARBA" id="ARBA00012515"/>
    </source>
</evidence>
<evidence type="ECO:0000256" key="5">
    <source>
        <dbReference type="ARBA" id="ARBA00023270"/>
    </source>
</evidence>
<dbReference type="CDD" id="cd00959">
    <property type="entry name" value="DeoC"/>
    <property type="match status" value="1"/>
</dbReference>
<keyword evidence="4" id="KW-0456">Lyase</keyword>
<evidence type="ECO:0000256" key="7">
    <source>
        <dbReference type="ARBA" id="ARBA00048791"/>
    </source>
</evidence>
<feature type="non-terminal residue" evidence="8">
    <location>
        <position position="210"/>
    </location>
</feature>
<dbReference type="HAMAP" id="MF_00114">
    <property type="entry name" value="DeoC_type1"/>
    <property type="match status" value="1"/>
</dbReference>
<dbReference type="PANTHER" id="PTHR10889:SF1">
    <property type="entry name" value="DEOXYRIBOSE-PHOSPHATE ALDOLASE"/>
    <property type="match status" value="1"/>
</dbReference>
<dbReference type="GO" id="GO:0016052">
    <property type="term" value="P:carbohydrate catabolic process"/>
    <property type="evidence" value="ECO:0007669"/>
    <property type="project" value="TreeGrafter"/>
</dbReference>
<protein>
    <recommendedName>
        <fullName evidence="2">deoxyribose-phosphate aldolase</fullName>
        <ecNumber evidence="2">4.1.2.4</ecNumber>
    </recommendedName>
    <alternativeName>
        <fullName evidence="6">2-deoxy-D-ribose 5-phosphate aldolase</fullName>
    </alternativeName>
</protein>
<dbReference type="Gene3D" id="3.20.20.70">
    <property type="entry name" value="Aldolase class I"/>
    <property type="match status" value="1"/>
</dbReference>
<gene>
    <name evidence="8" type="ORF">LCGC14_3124260</name>
</gene>
<keyword evidence="5" id="KW-0704">Schiff base</keyword>
<evidence type="ECO:0000256" key="4">
    <source>
        <dbReference type="ARBA" id="ARBA00023239"/>
    </source>
</evidence>
<evidence type="ECO:0000256" key="3">
    <source>
        <dbReference type="ARBA" id="ARBA00022490"/>
    </source>
</evidence>
<dbReference type="PIRSF" id="PIRSF001357">
    <property type="entry name" value="DeoC"/>
    <property type="match status" value="1"/>
</dbReference>
<comment type="catalytic activity">
    <reaction evidence="7">
        <text>2-deoxy-D-ribose 5-phosphate = D-glyceraldehyde 3-phosphate + acetaldehyde</text>
        <dbReference type="Rhea" id="RHEA:12821"/>
        <dbReference type="ChEBI" id="CHEBI:15343"/>
        <dbReference type="ChEBI" id="CHEBI:59776"/>
        <dbReference type="ChEBI" id="CHEBI:62877"/>
        <dbReference type="EC" id="4.1.2.4"/>
    </reaction>
</comment>
<accession>A0A0F8Y8V3</accession>
<evidence type="ECO:0000256" key="1">
    <source>
        <dbReference type="ARBA" id="ARBA00010936"/>
    </source>
</evidence>